<evidence type="ECO:0000313" key="2">
    <source>
        <dbReference type="EMBL" id="REG01163.1"/>
    </source>
</evidence>
<reference evidence="2 3" key="1">
    <citation type="submission" date="2018-08" db="EMBL/GenBank/DDBJ databases">
        <title>Sequencing the genomes of 1000 actinobacteria strains.</title>
        <authorList>
            <person name="Klenk H.-P."/>
        </authorList>
    </citation>
    <scope>NUCLEOTIDE SEQUENCE [LARGE SCALE GENOMIC DNA]</scope>
    <source>
        <strain evidence="2 3">DSM 44099</strain>
    </source>
</reference>
<dbReference type="AlphaFoldDB" id="A0A3D9ZX74"/>
<keyword evidence="1" id="KW-0472">Membrane</keyword>
<keyword evidence="1" id="KW-1133">Transmembrane helix</keyword>
<proteinExistence type="predicted"/>
<protein>
    <submittedName>
        <fullName evidence="2">Uncharacterized protein</fullName>
    </submittedName>
</protein>
<accession>A0A3D9ZX74</accession>
<dbReference type="EMBL" id="QUMQ01000001">
    <property type="protein sequence ID" value="REG01163.1"/>
    <property type="molecule type" value="Genomic_DNA"/>
</dbReference>
<sequence>MAIEQRPRRVRSRLVLVGAVFVVGLGLLYPAHWLFHPWGAPFRPGLVGYWQGEVPFGSGDSRTMVLRLRDEVGGGDEGSEIGGSATVCEAGQSVTYEISGDATNYRGTRFWLNAQPTGAAAGLYLGRLNGAWDGRDGLTVSTSLLRIDPDGAAGFATPDAPPVSFQLGRASEADFTGACDG</sequence>
<comment type="caution">
    <text evidence="2">The sequence shown here is derived from an EMBL/GenBank/DDBJ whole genome shotgun (WGS) entry which is preliminary data.</text>
</comment>
<organism evidence="2 3">
    <name type="scientific">Asanoa ferruginea</name>
    <dbReference type="NCBI Taxonomy" id="53367"/>
    <lineage>
        <taxon>Bacteria</taxon>
        <taxon>Bacillati</taxon>
        <taxon>Actinomycetota</taxon>
        <taxon>Actinomycetes</taxon>
        <taxon>Micromonosporales</taxon>
        <taxon>Micromonosporaceae</taxon>
        <taxon>Asanoa</taxon>
    </lineage>
</organism>
<gene>
    <name evidence="2" type="ORF">DFJ67_7240</name>
</gene>
<dbReference type="Proteomes" id="UP000256913">
    <property type="component" value="Unassembled WGS sequence"/>
</dbReference>
<keyword evidence="3" id="KW-1185">Reference proteome</keyword>
<keyword evidence="1" id="KW-0812">Transmembrane</keyword>
<evidence type="ECO:0000256" key="1">
    <source>
        <dbReference type="SAM" id="Phobius"/>
    </source>
</evidence>
<evidence type="ECO:0000313" key="3">
    <source>
        <dbReference type="Proteomes" id="UP000256913"/>
    </source>
</evidence>
<feature type="transmembrane region" description="Helical" evidence="1">
    <location>
        <begin position="12"/>
        <end position="35"/>
    </location>
</feature>
<name>A0A3D9ZX74_9ACTN</name>